<keyword evidence="3" id="KW-1185">Reference proteome</keyword>
<organism evidence="2 3">
    <name type="scientific">Tardibacter chloracetimidivorans</name>
    <dbReference type="NCBI Taxonomy" id="1921510"/>
    <lineage>
        <taxon>Bacteria</taxon>
        <taxon>Pseudomonadati</taxon>
        <taxon>Pseudomonadota</taxon>
        <taxon>Alphaproteobacteria</taxon>
        <taxon>Sphingomonadales</taxon>
        <taxon>Sphingomonadaceae</taxon>
        <taxon>Tardibacter</taxon>
    </lineage>
</organism>
<evidence type="ECO:0000313" key="3">
    <source>
        <dbReference type="Proteomes" id="UP000182063"/>
    </source>
</evidence>
<evidence type="ECO:0000313" key="2">
    <source>
        <dbReference type="EMBL" id="API58280.1"/>
    </source>
</evidence>
<dbReference type="EMBL" id="CP018221">
    <property type="protein sequence ID" value="API58280.1"/>
    <property type="molecule type" value="Genomic_DNA"/>
</dbReference>
<sequence>MADPVIRPRNVAVLVKLESTEGEDASPVGNTDAIPVEADSVGWNSPYREENSNEATGSLVAGAPLIVGQPATIRFRSRLKGAGLGVTYTSVVKPPLHAPYSACGKRGFFQAAVSAAVLAAGGASEATLEASFAATAQLYRGMPLVIGAGVGDGAIPFVSDYTVGRVATLTDSFSPVLDTTTSVSIPDNWTYAGTSPADNAARATDHPSATIYVYEDGLLRKFLGCRGQVTLEGNAAGAGFESFEFTGVYAGLSDAGIPTNLTVANHSGPLLLQGSALSEAFHINRKALPISQFSISDGAELESPDDPNTTNGFGPGQIGGRTPRVTCDPLATLVATRNTLAEIAAGSVYPGIIRFGYAAGNRIGITLPQLQPVAADPGTRGSFRSEQVNFRAINPGRDSNTRDGDVIRCFY</sequence>
<name>A0A1L3ZRQ0_9SPHN</name>
<accession>A0A1L3ZRQ0</accession>
<feature type="region of interest" description="Disordered" evidence="1">
    <location>
        <begin position="297"/>
        <end position="323"/>
    </location>
</feature>
<dbReference type="AlphaFoldDB" id="A0A1L3ZRQ0"/>
<dbReference type="STRING" id="1921510.BSL82_02305"/>
<proteinExistence type="predicted"/>
<dbReference type="RefSeq" id="WP_072595853.1">
    <property type="nucleotide sequence ID" value="NZ_CP018221.1"/>
</dbReference>
<dbReference type="KEGG" id="sphj:BSL82_02305"/>
<evidence type="ECO:0000256" key="1">
    <source>
        <dbReference type="SAM" id="MobiDB-lite"/>
    </source>
</evidence>
<dbReference type="OrthoDB" id="7542335at2"/>
<protein>
    <submittedName>
        <fullName evidence="2">Uncharacterized protein</fullName>
    </submittedName>
</protein>
<dbReference type="Proteomes" id="UP000182063">
    <property type="component" value="Chromosome"/>
</dbReference>
<gene>
    <name evidence="2" type="ORF">BSL82_02305</name>
</gene>
<reference evidence="3" key="1">
    <citation type="submission" date="2016-11" db="EMBL/GenBank/DDBJ databases">
        <title>Complete Genome Sequence of alachlor-degrading Sphingomonas sp. strain JJ-A5.</title>
        <authorList>
            <person name="Lee H."/>
            <person name="Ka J.-O."/>
        </authorList>
    </citation>
    <scope>NUCLEOTIDE SEQUENCE [LARGE SCALE GENOMIC DNA]</scope>
    <source>
        <strain evidence="3">JJ-A5</strain>
    </source>
</reference>